<dbReference type="InterPro" id="IPR023352">
    <property type="entry name" value="MAPEG-like_dom_sf"/>
</dbReference>
<dbReference type="Proteomes" id="UP001253545">
    <property type="component" value="Unassembled WGS sequence"/>
</dbReference>
<gene>
    <name evidence="6" type="ORF">RM552_15365</name>
</gene>
<comment type="subcellular location">
    <subcellularLocation>
        <location evidence="1">Membrane</location>
    </subcellularLocation>
</comment>
<dbReference type="EMBL" id="JAVRHX010000005">
    <property type="protein sequence ID" value="MDT0596233.1"/>
    <property type="molecule type" value="Genomic_DNA"/>
</dbReference>
<evidence type="ECO:0000256" key="4">
    <source>
        <dbReference type="ARBA" id="ARBA00023136"/>
    </source>
</evidence>
<name>A0ABU2ZUB5_9ALTE</name>
<keyword evidence="7" id="KW-1185">Reference proteome</keyword>
<evidence type="ECO:0000313" key="6">
    <source>
        <dbReference type="EMBL" id="MDT0596233.1"/>
    </source>
</evidence>
<evidence type="ECO:0000256" key="5">
    <source>
        <dbReference type="SAM" id="Phobius"/>
    </source>
</evidence>
<comment type="caution">
    <text evidence="6">The sequence shown here is derived from an EMBL/GenBank/DDBJ whole genome shotgun (WGS) entry which is preliminary data.</text>
</comment>
<dbReference type="Gene3D" id="1.20.120.550">
    <property type="entry name" value="Membrane associated eicosanoid/glutathione metabolism-like domain"/>
    <property type="match status" value="1"/>
</dbReference>
<keyword evidence="4 5" id="KW-0472">Membrane</keyword>
<protein>
    <submittedName>
        <fullName evidence="6">MAPEG family protein</fullName>
    </submittedName>
</protein>
<evidence type="ECO:0000256" key="3">
    <source>
        <dbReference type="ARBA" id="ARBA00022989"/>
    </source>
</evidence>
<feature type="transmembrane region" description="Helical" evidence="5">
    <location>
        <begin position="65"/>
        <end position="93"/>
    </location>
</feature>
<organism evidence="6 7">
    <name type="scientific">Glaciecola petra</name>
    <dbReference type="NCBI Taxonomy" id="3075602"/>
    <lineage>
        <taxon>Bacteria</taxon>
        <taxon>Pseudomonadati</taxon>
        <taxon>Pseudomonadota</taxon>
        <taxon>Gammaproteobacteria</taxon>
        <taxon>Alteromonadales</taxon>
        <taxon>Alteromonadaceae</taxon>
        <taxon>Glaciecola</taxon>
    </lineage>
</organism>
<reference evidence="6 7" key="1">
    <citation type="submission" date="2023-09" db="EMBL/GenBank/DDBJ databases">
        <authorList>
            <person name="Rey-Velasco X."/>
        </authorList>
    </citation>
    <scope>NUCLEOTIDE SEQUENCE [LARGE SCALE GENOMIC DNA]</scope>
    <source>
        <strain evidence="6 7">P117</strain>
    </source>
</reference>
<proteinExistence type="predicted"/>
<dbReference type="RefSeq" id="WP_311369752.1">
    <property type="nucleotide sequence ID" value="NZ_JAVRHX010000005.1"/>
</dbReference>
<accession>A0ABU2ZUB5</accession>
<evidence type="ECO:0000313" key="7">
    <source>
        <dbReference type="Proteomes" id="UP001253545"/>
    </source>
</evidence>
<keyword evidence="3 5" id="KW-1133">Transmembrane helix</keyword>
<evidence type="ECO:0000256" key="1">
    <source>
        <dbReference type="ARBA" id="ARBA00004370"/>
    </source>
</evidence>
<feature type="transmembrane region" description="Helical" evidence="5">
    <location>
        <begin position="105"/>
        <end position="133"/>
    </location>
</feature>
<dbReference type="Pfam" id="PF01124">
    <property type="entry name" value="MAPEG"/>
    <property type="match status" value="1"/>
</dbReference>
<dbReference type="InterPro" id="IPR001129">
    <property type="entry name" value="Membr-assoc_MAPEG"/>
</dbReference>
<feature type="transmembrane region" description="Helical" evidence="5">
    <location>
        <begin position="6"/>
        <end position="29"/>
    </location>
</feature>
<dbReference type="SUPFAM" id="SSF161084">
    <property type="entry name" value="MAPEG domain-like"/>
    <property type="match status" value="1"/>
</dbReference>
<sequence length="137" mass="15086">MNYTILALIAYILWTMLLLLSLAGFRTFYNKANNRKSLKFDASGNDVGGFGERLTRAHANCYESFVFVAGPMIVALATGSAAITNGLAIYMILARLAQSIVHIASVANIAIILRFVFFLVQFGIAAYWLILLLQKFA</sequence>
<keyword evidence="2 5" id="KW-0812">Transmembrane</keyword>
<evidence type="ECO:0000256" key="2">
    <source>
        <dbReference type="ARBA" id="ARBA00022692"/>
    </source>
</evidence>